<dbReference type="Pfam" id="PF13359">
    <property type="entry name" value="DDE_Tnp_4"/>
    <property type="match status" value="1"/>
</dbReference>
<evidence type="ECO:0000256" key="7">
    <source>
        <dbReference type="ARBA" id="ARBA00023242"/>
    </source>
</evidence>
<dbReference type="GO" id="GO:0005634">
    <property type="term" value="C:nucleus"/>
    <property type="evidence" value="ECO:0007669"/>
    <property type="project" value="UniProtKB-SubCell"/>
</dbReference>
<evidence type="ECO:0000256" key="6">
    <source>
        <dbReference type="ARBA" id="ARBA00022801"/>
    </source>
</evidence>
<keyword evidence="6" id="KW-0378">Hydrolase</keyword>
<dbReference type="Proteomes" id="UP000011116">
    <property type="component" value="Chromosome 2H"/>
</dbReference>
<keyword evidence="5" id="KW-0479">Metal-binding</keyword>
<dbReference type="InterPro" id="IPR045249">
    <property type="entry name" value="HARBI1-like"/>
</dbReference>
<evidence type="ECO:0000313" key="9">
    <source>
        <dbReference type="EnsemblPlants" id="HORVU.MOREX.r3.2HG0217070.1.CDS1"/>
    </source>
</evidence>
<evidence type="ECO:0000313" key="10">
    <source>
        <dbReference type="Proteomes" id="UP000011116"/>
    </source>
</evidence>
<accession>A0A8I6XGS3</accession>
<evidence type="ECO:0000256" key="5">
    <source>
        <dbReference type="ARBA" id="ARBA00022723"/>
    </source>
</evidence>
<comment type="similarity">
    <text evidence="3">Belongs to the HARBI1 family.</text>
</comment>
<evidence type="ECO:0000259" key="8">
    <source>
        <dbReference type="Pfam" id="PF13359"/>
    </source>
</evidence>
<feature type="domain" description="DDE Tnp4" evidence="8">
    <location>
        <begin position="7"/>
        <end position="153"/>
    </location>
</feature>
<reference evidence="9" key="3">
    <citation type="submission" date="2022-01" db="UniProtKB">
        <authorList>
            <consortium name="EnsemblPlants"/>
        </authorList>
    </citation>
    <scope>IDENTIFICATION</scope>
    <source>
        <strain evidence="9">subsp. vulgare</strain>
    </source>
</reference>
<proteinExistence type="inferred from homology"/>
<evidence type="ECO:0000256" key="1">
    <source>
        <dbReference type="ARBA" id="ARBA00001968"/>
    </source>
</evidence>
<dbReference type="AlphaFoldDB" id="A0A8I6XGS3"/>
<dbReference type="GO" id="GO:0004518">
    <property type="term" value="F:nuclease activity"/>
    <property type="evidence" value="ECO:0007669"/>
    <property type="project" value="UniProtKB-KW"/>
</dbReference>
<keyword evidence="7" id="KW-0539">Nucleus</keyword>
<dbReference type="GO" id="GO:0016787">
    <property type="term" value="F:hydrolase activity"/>
    <property type="evidence" value="ECO:0007669"/>
    <property type="project" value="UniProtKB-KW"/>
</dbReference>
<dbReference type="Gramene" id="HORVU.MOREX.r3.2HG0217070.1">
    <property type="protein sequence ID" value="HORVU.MOREX.r3.2HG0217070.1.CDS1"/>
    <property type="gene ID" value="HORVU.MOREX.r3.2HG0217070"/>
</dbReference>
<protein>
    <recommendedName>
        <fullName evidence="8">DDE Tnp4 domain-containing protein</fullName>
    </recommendedName>
</protein>
<evidence type="ECO:0000256" key="4">
    <source>
        <dbReference type="ARBA" id="ARBA00022722"/>
    </source>
</evidence>
<dbReference type="EnsemblPlants" id="HORVU.MOREX.r3.2HG0217070.1">
    <property type="protein sequence ID" value="HORVU.MOREX.r3.2HG0217070.1.CDS1"/>
    <property type="gene ID" value="HORVU.MOREX.r3.2HG0217070"/>
</dbReference>
<keyword evidence="10" id="KW-1185">Reference proteome</keyword>
<evidence type="ECO:0000256" key="3">
    <source>
        <dbReference type="ARBA" id="ARBA00006958"/>
    </source>
</evidence>
<dbReference type="PANTHER" id="PTHR22930">
    <property type="match status" value="1"/>
</dbReference>
<evidence type="ECO:0000256" key="2">
    <source>
        <dbReference type="ARBA" id="ARBA00004123"/>
    </source>
</evidence>
<comment type="subcellular location">
    <subcellularLocation>
        <location evidence="2">Nucleus</location>
    </subcellularLocation>
</comment>
<dbReference type="InterPro" id="IPR027806">
    <property type="entry name" value="HARBI1_dom"/>
</dbReference>
<sequence length="220" mass="25206">MTIPPGQQDPYRNKKQGLSQNVMVACDFDMKFVHVHAGWEGSASDTRVLQDALDHGFNVPPGKFYLVDAGYANTPQFIAPYRGTRYHLQEQGRVQQRPQCYKELFDLRHAQLRNHVERIIGILKARYPILKAATMFDIDTQVDTVVACCVLHNFIMLHNGDMALPDRATMDINESNMKDVPDGDAKYKKDVILFNNLRQAGNEMRDAMAMQMWADYIARR</sequence>
<reference evidence="9" key="2">
    <citation type="submission" date="2020-10" db="EMBL/GenBank/DDBJ databases">
        <authorList>
            <person name="Scholz U."/>
            <person name="Mascher M."/>
            <person name="Fiebig A."/>
        </authorList>
    </citation>
    <scope>NUCLEOTIDE SEQUENCE [LARGE SCALE GENOMIC DNA]</scope>
    <source>
        <strain evidence="9">cv. Morex</strain>
    </source>
</reference>
<dbReference type="GO" id="GO:0046872">
    <property type="term" value="F:metal ion binding"/>
    <property type="evidence" value="ECO:0007669"/>
    <property type="project" value="UniProtKB-KW"/>
</dbReference>
<organism evidence="9 10">
    <name type="scientific">Hordeum vulgare subsp. vulgare</name>
    <name type="common">Domesticated barley</name>
    <dbReference type="NCBI Taxonomy" id="112509"/>
    <lineage>
        <taxon>Eukaryota</taxon>
        <taxon>Viridiplantae</taxon>
        <taxon>Streptophyta</taxon>
        <taxon>Embryophyta</taxon>
        <taxon>Tracheophyta</taxon>
        <taxon>Spermatophyta</taxon>
        <taxon>Magnoliopsida</taxon>
        <taxon>Liliopsida</taxon>
        <taxon>Poales</taxon>
        <taxon>Poaceae</taxon>
        <taxon>BOP clade</taxon>
        <taxon>Pooideae</taxon>
        <taxon>Triticodae</taxon>
        <taxon>Triticeae</taxon>
        <taxon>Hordeinae</taxon>
        <taxon>Hordeum</taxon>
    </lineage>
</organism>
<reference evidence="10" key="1">
    <citation type="journal article" date="2012" name="Nature">
        <title>A physical, genetic and functional sequence assembly of the barley genome.</title>
        <authorList>
            <consortium name="The International Barley Genome Sequencing Consortium"/>
            <person name="Mayer K.F."/>
            <person name="Waugh R."/>
            <person name="Brown J.W."/>
            <person name="Schulman A."/>
            <person name="Langridge P."/>
            <person name="Platzer M."/>
            <person name="Fincher G.B."/>
            <person name="Muehlbauer G.J."/>
            <person name="Sato K."/>
            <person name="Close T.J."/>
            <person name="Wise R.P."/>
            <person name="Stein N."/>
        </authorList>
    </citation>
    <scope>NUCLEOTIDE SEQUENCE [LARGE SCALE GENOMIC DNA]</scope>
    <source>
        <strain evidence="10">cv. Morex</strain>
    </source>
</reference>
<name>A0A8I6XGS3_HORVV</name>
<comment type="cofactor">
    <cofactor evidence="1">
        <name>a divalent metal cation</name>
        <dbReference type="ChEBI" id="CHEBI:60240"/>
    </cofactor>
</comment>
<keyword evidence="4" id="KW-0540">Nuclease</keyword>
<dbReference type="PANTHER" id="PTHR22930:SF271">
    <property type="entry name" value="OS03G0643050 PROTEIN"/>
    <property type="match status" value="1"/>
</dbReference>